<evidence type="ECO:0000259" key="2">
    <source>
        <dbReference type="Pfam" id="PF14219"/>
    </source>
</evidence>
<feature type="transmembrane region" description="Helical" evidence="1">
    <location>
        <begin position="109"/>
        <end position="125"/>
    </location>
</feature>
<evidence type="ECO:0000313" key="4">
    <source>
        <dbReference type="Proteomes" id="UP001596523"/>
    </source>
</evidence>
<feature type="transmembrane region" description="Helical" evidence="1">
    <location>
        <begin position="183"/>
        <end position="204"/>
    </location>
</feature>
<dbReference type="Pfam" id="PF14219">
    <property type="entry name" value="DUF4328"/>
    <property type="match status" value="1"/>
</dbReference>
<protein>
    <submittedName>
        <fullName evidence="3">DUF4328 domain-containing protein</fullName>
    </submittedName>
</protein>
<name>A0ABW2JMG0_9ACTN</name>
<keyword evidence="4" id="KW-1185">Reference proteome</keyword>
<dbReference type="InterPro" id="IPR025565">
    <property type="entry name" value="DUF4328"/>
</dbReference>
<sequence length="228" mass="25471">MPVAPPSLSSYRSSAGLSTAVVVMLCVHVCVDLFALWSGFRMYEVATRLDAASASASASEVDGTGTVYTVVGMAQLYLLLATAVVFVIWLHRVRVNAELFAPEYHAKKRAWVVWSWIVPVVNLWFPRRIALDIWEASTVGSRRISAALINWWWAAWLLSFLVSRYGRTPYLEVMTLGEMRFSLAVIMATDALDLVAAALAVLWVRRLVRMQEDKVRRLAEQEPVPGAV</sequence>
<feature type="domain" description="DUF4328" evidence="2">
    <location>
        <begin position="56"/>
        <end position="207"/>
    </location>
</feature>
<proteinExistence type="predicted"/>
<dbReference type="RefSeq" id="WP_381834115.1">
    <property type="nucleotide sequence ID" value="NZ_JBHTCF010000011.1"/>
</dbReference>
<feature type="transmembrane region" description="Helical" evidence="1">
    <location>
        <begin position="146"/>
        <end position="163"/>
    </location>
</feature>
<gene>
    <name evidence="3" type="ORF">ACFQVC_24305</name>
</gene>
<reference evidence="4" key="1">
    <citation type="journal article" date="2019" name="Int. J. Syst. Evol. Microbiol.">
        <title>The Global Catalogue of Microorganisms (GCM) 10K type strain sequencing project: providing services to taxonomists for standard genome sequencing and annotation.</title>
        <authorList>
            <consortium name="The Broad Institute Genomics Platform"/>
            <consortium name="The Broad Institute Genome Sequencing Center for Infectious Disease"/>
            <person name="Wu L."/>
            <person name="Ma J."/>
        </authorList>
    </citation>
    <scope>NUCLEOTIDE SEQUENCE [LARGE SCALE GENOMIC DNA]</scope>
    <source>
        <strain evidence="4">SYNS20</strain>
    </source>
</reference>
<comment type="caution">
    <text evidence="3">The sequence shown here is derived from an EMBL/GenBank/DDBJ whole genome shotgun (WGS) entry which is preliminary data.</text>
</comment>
<dbReference type="Proteomes" id="UP001596523">
    <property type="component" value="Unassembled WGS sequence"/>
</dbReference>
<organism evidence="3 4">
    <name type="scientific">Streptomyces monticola</name>
    <dbReference type="NCBI Taxonomy" id="2666263"/>
    <lineage>
        <taxon>Bacteria</taxon>
        <taxon>Bacillati</taxon>
        <taxon>Actinomycetota</taxon>
        <taxon>Actinomycetes</taxon>
        <taxon>Kitasatosporales</taxon>
        <taxon>Streptomycetaceae</taxon>
        <taxon>Streptomyces</taxon>
    </lineage>
</organism>
<feature type="transmembrane region" description="Helical" evidence="1">
    <location>
        <begin position="67"/>
        <end position="89"/>
    </location>
</feature>
<accession>A0ABW2JMG0</accession>
<keyword evidence="1" id="KW-1133">Transmembrane helix</keyword>
<feature type="transmembrane region" description="Helical" evidence="1">
    <location>
        <begin position="20"/>
        <end position="40"/>
    </location>
</feature>
<evidence type="ECO:0000313" key="3">
    <source>
        <dbReference type="EMBL" id="MFC7307335.1"/>
    </source>
</evidence>
<dbReference type="EMBL" id="JBHTCF010000011">
    <property type="protein sequence ID" value="MFC7307335.1"/>
    <property type="molecule type" value="Genomic_DNA"/>
</dbReference>
<keyword evidence="1" id="KW-0812">Transmembrane</keyword>
<keyword evidence="1" id="KW-0472">Membrane</keyword>
<evidence type="ECO:0000256" key="1">
    <source>
        <dbReference type="SAM" id="Phobius"/>
    </source>
</evidence>